<protein>
    <recommendedName>
        <fullName evidence="4">Tail fiber protein</fullName>
    </recommendedName>
</protein>
<comment type="caution">
    <text evidence="2">The sequence shown here is derived from an EMBL/GenBank/DDBJ whole genome shotgun (WGS) entry which is preliminary data.</text>
</comment>
<evidence type="ECO:0000313" key="2">
    <source>
        <dbReference type="EMBL" id="TQR42802.1"/>
    </source>
</evidence>
<keyword evidence="3" id="KW-1185">Reference proteome</keyword>
<organism evidence="2 3">
    <name type="scientific">Paenibacillus popilliae</name>
    <name type="common">Bacillus popilliae</name>
    <dbReference type="NCBI Taxonomy" id="78057"/>
    <lineage>
        <taxon>Bacteria</taxon>
        <taxon>Bacillati</taxon>
        <taxon>Bacillota</taxon>
        <taxon>Bacilli</taxon>
        <taxon>Bacillales</taxon>
        <taxon>Paenibacillaceae</taxon>
        <taxon>Paenibacillus</taxon>
    </lineage>
</organism>
<reference evidence="2 3" key="1">
    <citation type="submission" date="2018-03" db="EMBL/GenBank/DDBJ databases">
        <title>Aerobic endospore-forming bacteria genome sequencing and assembly.</title>
        <authorList>
            <person name="Cavalcante D.A."/>
            <person name="Driks A."/>
            <person name="Putonti C."/>
            <person name="De-Souza M.T."/>
        </authorList>
    </citation>
    <scope>NUCLEOTIDE SEQUENCE [LARGE SCALE GENOMIC DNA]</scope>
    <source>
        <strain evidence="2 3">SDF0028</strain>
    </source>
</reference>
<evidence type="ECO:0000256" key="1">
    <source>
        <dbReference type="SAM" id="MobiDB-lite"/>
    </source>
</evidence>
<dbReference type="RefSeq" id="WP_142545698.1">
    <property type="nucleotide sequence ID" value="NZ_SADY01000007.1"/>
</dbReference>
<evidence type="ECO:0008006" key="4">
    <source>
        <dbReference type="Google" id="ProtNLM"/>
    </source>
</evidence>
<accession>A0ABY3AJZ1</accession>
<dbReference type="Proteomes" id="UP000316208">
    <property type="component" value="Unassembled WGS sequence"/>
</dbReference>
<gene>
    <name evidence="2" type="ORF">C7Y44_22575</name>
</gene>
<feature type="region of interest" description="Disordered" evidence="1">
    <location>
        <begin position="1"/>
        <end position="26"/>
    </location>
</feature>
<evidence type="ECO:0000313" key="3">
    <source>
        <dbReference type="Proteomes" id="UP000316208"/>
    </source>
</evidence>
<dbReference type="EMBL" id="SADY01000007">
    <property type="protein sequence ID" value="TQR42802.1"/>
    <property type="molecule type" value="Genomic_DNA"/>
</dbReference>
<proteinExistence type="predicted"/>
<name>A0ABY3AJZ1_PAEPP</name>
<sequence>MAFEKELPQWKGKGVKPPQSKLDEGWKVQDKPPAAWLNWQMNKTYEALKEVHEKAAEKTDVTKTLKDAKDYTDQKVKDIDLSKITPESIGALPIAGGTVRGNLGLQGSNGALQFQSGTGDNATYETYNNAIQAHWGLAMKTYDGTVTGLWDSRMGRWVTKGGHVVQNNSGVQWSVDTNGEQSMNGNLYANKQIHAAGRVWVGKTTQFGNEASCTLTLGDTDTGLNWVGDGQFDIMSNAQAAAKVNGGQMSFRMADGSYKTANDLFQSGVNAKQGTVDALNSKGIAASTNDSWSSLIDKIRKIPLGGTIQWQKNGEVAPYGKTTFNLFTMPANANYMALSFYGMSNIRLGDNTSSSSSPRSNYSIFVRNDFGQQIWINTVYNGSEQPYTVYLASLWVDRPGRTSYTTRLGKDDIGQPAILTVGSENSPNFRWEGNLYFDLELSGGNHASYGKSTFNLFTTACTT</sequence>